<organism evidence="1 2">
    <name type="scientific">Acinetobacter baumannii 21072</name>
    <dbReference type="NCBI Taxonomy" id="1310697"/>
    <lineage>
        <taxon>Bacteria</taxon>
        <taxon>Pseudomonadati</taxon>
        <taxon>Pseudomonadota</taxon>
        <taxon>Gammaproteobacteria</taxon>
        <taxon>Moraxellales</taxon>
        <taxon>Moraxellaceae</taxon>
        <taxon>Acinetobacter</taxon>
        <taxon>Acinetobacter calcoaceticus/baumannii complex</taxon>
    </lineage>
</organism>
<accession>A0A062INA5</accession>
<evidence type="ECO:0000313" key="1">
    <source>
        <dbReference type="EMBL" id="KCY22684.1"/>
    </source>
</evidence>
<gene>
    <name evidence="1" type="ORF">J596_0332</name>
</gene>
<dbReference type="Pfam" id="PF04985">
    <property type="entry name" value="Phage_tube"/>
    <property type="match status" value="1"/>
</dbReference>
<name>A0A062INA5_ACIBA</name>
<dbReference type="Proteomes" id="UP000027327">
    <property type="component" value="Unassembled WGS sequence"/>
</dbReference>
<dbReference type="InterPro" id="IPR006498">
    <property type="entry name" value="Tail_tube"/>
</dbReference>
<evidence type="ECO:0000313" key="2">
    <source>
        <dbReference type="Proteomes" id="UP000027327"/>
    </source>
</evidence>
<dbReference type="NCBIfam" id="TIGR01611">
    <property type="entry name" value="tail_tube"/>
    <property type="match status" value="1"/>
</dbReference>
<proteinExistence type="predicted"/>
<sequence length="172" mass="18981">MALPPKLKNMNFFNEGNSYLGKVKTVTLPKLARKTEDYRGGGMNGTVKVDLGMSDDGLVLESTYGGLDLLTLRQFGMEKIDGVYLRFAGAYQRDDDGEYDAVEVVVKGRHEEIDGGESTPGEDTEHKVVTNCVYYKLTVNGVVEVEIDILGMKENIGGVDRLEKQRNILGIL</sequence>
<dbReference type="PATRIC" id="fig|1310697.3.peg.310"/>
<dbReference type="AlphaFoldDB" id="A0A062INA5"/>
<protein>
    <submittedName>
        <fullName evidence="1">Phage major tail tube protein</fullName>
    </submittedName>
</protein>
<reference evidence="1 2" key="1">
    <citation type="submission" date="2014-04" db="EMBL/GenBank/DDBJ databases">
        <title>Comparative genomics and transcriptomics to identify genetic mechanisms underlying the emergence of carbapenem resistant Acinetobacter baumannii (CRAb).</title>
        <authorList>
            <person name="Harris A.D."/>
            <person name="Johnson K.J."/>
            <person name="George J."/>
            <person name="Nadendla S."/>
            <person name="Daugherty S.C."/>
            <person name="Parankush S."/>
            <person name="Sadzewicz L."/>
            <person name="Tallon L."/>
            <person name="Sengamalay N."/>
            <person name="Hazen T.H."/>
            <person name="Rasko D.A."/>
        </authorList>
    </citation>
    <scope>NUCLEOTIDE SEQUENCE [LARGE SCALE GENOMIC DNA]</scope>
    <source>
        <strain evidence="1 2">21072</strain>
    </source>
</reference>
<dbReference type="RefSeq" id="WP_031987639.1">
    <property type="nucleotide sequence ID" value="NZ_JMOD01000003.1"/>
</dbReference>
<dbReference type="EMBL" id="JMOD01000003">
    <property type="protein sequence ID" value="KCY22684.1"/>
    <property type="molecule type" value="Genomic_DNA"/>
</dbReference>
<comment type="caution">
    <text evidence="1">The sequence shown here is derived from an EMBL/GenBank/DDBJ whole genome shotgun (WGS) entry which is preliminary data.</text>
</comment>